<keyword evidence="2" id="KW-0472">Membrane</keyword>
<comment type="caution">
    <text evidence="4">The sequence shown here is derived from an EMBL/GenBank/DDBJ whole genome shotgun (WGS) entry which is preliminary data.</text>
</comment>
<dbReference type="SUPFAM" id="SSF54106">
    <property type="entry name" value="LysM domain"/>
    <property type="match status" value="2"/>
</dbReference>
<dbReference type="InterPro" id="IPR018392">
    <property type="entry name" value="LysM"/>
</dbReference>
<feature type="domain" description="LysM" evidence="3">
    <location>
        <begin position="65"/>
        <end position="109"/>
    </location>
</feature>
<protein>
    <submittedName>
        <fullName evidence="4">LysM domain-containing protein</fullName>
    </submittedName>
</protein>
<gene>
    <name evidence="4" type="ORF">IQ13_2845</name>
</gene>
<feature type="compositionally biased region" description="Basic and acidic residues" evidence="1">
    <location>
        <begin position="204"/>
        <end position="245"/>
    </location>
</feature>
<dbReference type="Proteomes" id="UP000316167">
    <property type="component" value="Unassembled WGS sequence"/>
</dbReference>
<evidence type="ECO:0000256" key="1">
    <source>
        <dbReference type="SAM" id="MobiDB-lite"/>
    </source>
</evidence>
<dbReference type="Pfam" id="PF01476">
    <property type="entry name" value="LysM"/>
    <property type="match status" value="2"/>
</dbReference>
<dbReference type="SMART" id="SM00257">
    <property type="entry name" value="LysM"/>
    <property type="match status" value="2"/>
</dbReference>
<reference evidence="4 5" key="1">
    <citation type="journal article" date="2015" name="Stand. Genomic Sci.">
        <title>Genomic Encyclopedia of Bacterial and Archaeal Type Strains, Phase III: the genomes of soil and plant-associated and newly described type strains.</title>
        <authorList>
            <person name="Whitman W.B."/>
            <person name="Woyke T."/>
            <person name="Klenk H.P."/>
            <person name="Zhou Y."/>
            <person name="Lilburn T.G."/>
            <person name="Beck B.J."/>
            <person name="De Vos P."/>
            <person name="Vandamme P."/>
            <person name="Eisen J.A."/>
            <person name="Garrity G."/>
            <person name="Hugenholtz P."/>
            <person name="Kyrpides N.C."/>
        </authorList>
    </citation>
    <scope>NUCLEOTIDE SEQUENCE [LARGE SCALE GENOMIC DNA]</scope>
    <source>
        <strain evidence="4 5">CGMCC 1.7271</strain>
    </source>
</reference>
<name>A0A562SFM7_9BACT</name>
<organism evidence="4 5">
    <name type="scientific">Lacibacter cauensis</name>
    <dbReference type="NCBI Taxonomy" id="510947"/>
    <lineage>
        <taxon>Bacteria</taxon>
        <taxon>Pseudomonadati</taxon>
        <taxon>Bacteroidota</taxon>
        <taxon>Chitinophagia</taxon>
        <taxon>Chitinophagales</taxon>
        <taxon>Chitinophagaceae</taxon>
        <taxon>Lacibacter</taxon>
    </lineage>
</organism>
<evidence type="ECO:0000259" key="3">
    <source>
        <dbReference type="PROSITE" id="PS51782"/>
    </source>
</evidence>
<dbReference type="EMBL" id="VLLE01000005">
    <property type="protein sequence ID" value="TWI80175.1"/>
    <property type="molecule type" value="Genomic_DNA"/>
</dbReference>
<dbReference type="PROSITE" id="PS51782">
    <property type="entry name" value="LYSM"/>
    <property type="match status" value="2"/>
</dbReference>
<dbReference type="AlphaFoldDB" id="A0A562SFM7"/>
<keyword evidence="2" id="KW-0812">Transmembrane</keyword>
<feature type="compositionally biased region" description="Polar residues" evidence="1">
    <location>
        <begin position="264"/>
        <end position="280"/>
    </location>
</feature>
<proteinExistence type="predicted"/>
<evidence type="ECO:0000313" key="5">
    <source>
        <dbReference type="Proteomes" id="UP000316167"/>
    </source>
</evidence>
<keyword evidence="5" id="KW-1185">Reference proteome</keyword>
<evidence type="ECO:0000256" key="2">
    <source>
        <dbReference type="SAM" id="Phobius"/>
    </source>
</evidence>
<sequence>MLAKETLSFSLAQYFHGILHLCKENNDHPMKRAFSFIMLLFAVVTVMAQTTPLQVQLDNQGKPYLVHNIGPKENFYSIGRIYNISPRVFAPYNGLELTSPLSIGQQIRIPLNEVNFWQTGTRKENETVVPVYHTAKAGENVTKLSQLFGTDNASIQSWNNLSGNNVSAGSKVIVGFLKIDKTLSPLASQGMNVRSEPTVVKQQPKPEVKQEEPKKQEVVVKKEEPKPEPKVETPKPEPKKEEPKVAADPVSYAGNGFFKDEFNRQTNNGRRTDSNSGAGSVFKSTSGWSDGKYYVLMDNIEKGTIVMVKNPSNGKAVYAKVLGSVEETSPGSGLMFRLSNAAAAQLGISAEKFNAELVWGK</sequence>
<dbReference type="CDD" id="cd00118">
    <property type="entry name" value="LysM"/>
    <property type="match status" value="2"/>
</dbReference>
<dbReference type="InterPro" id="IPR036779">
    <property type="entry name" value="LysM_dom_sf"/>
</dbReference>
<accession>A0A562SFM7</accession>
<feature type="domain" description="LysM" evidence="3">
    <location>
        <begin position="131"/>
        <end position="174"/>
    </location>
</feature>
<feature type="transmembrane region" description="Helical" evidence="2">
    <location>
        <begin position="33"/>
        <end position="50"/>
    </location>
</feature>
<evidence type="ECO:0000313" key="4">
    <source>
        <dbReference type="EMBL" id="TWI80175.1"/>
    </source>
</evidence>
<dbReference type="Gene3D" id="3.10.350.10">
    <property type="entry name" value="LysM domain"/>
    <property type="match status" value="1"/>
</dbReference>
<feature type="region of interest" description="Disordered" evidence="1">
    <location>
        <begin position="188"/>
        <end position="280"/>
    </location>
</feature>
<keyword evidence="2" id="KW-1133">Transmembrane helix</keyword>